<evidence type="ECO:0000313" key="3">
    <source>
        <dbReference type="EMBL" id="TGC09145.1"/>
    </source>
</evidence>
<dbReference type="RefSeq" id="WP_135389640.1">
    <property type="nucleotide sequence ID" value="NZ_PGGK01000006.1"/>
</dbReference>
<evidence type="ECO:0000256" key="1">
    <source>
        <dbReference type="SAM" id="Phobius"/>
    </source>
</evidence>
<dbReference type="AlphaFoldDB" id="A0A4E0Q526"/>
<feature type="domain" description="DUF5658" evidence="2">
    <location>
        <begin position="33"/>
        <end position="123"/>
    </location>
</feature>
<proteinExistence type="predicted"/>
<dbReference type="Proteomes" id="UP000297295">
    <property type="component" value="Unassembled WGS sequence"/>
</dbReference>
<keyword evidence="4" id="KW-1185">Reference proteome</keyword>
<keyword evidence="1" id="KW-0812">Transmembrane</keyword>
<keyword evidence="1" id="KW-0472">Membrane</keyword>
<sequence>MGSIPGPDRDLYSLGASQKDSDLKEFIHDVRYIFVFYVMGDILTTVFALENGLGYEANFLIAELLEYCGYYSIVMLKLFFLCFCFVDYLYLKKRGHRSMWNGTRHMISLLGILVVINNLLVISGAWNHLYSFFYGT</sequence>
<feature type="transmembrane region" description="Helical" evidence="1">
    <location>
        <begin position="69"/>
        <end position="91"/>
    </location>
</feature>
<accession>A0A4E0Q526</accession>
<evidence type="ECO:0000259" key="2">
    <source>
        <dbReference type="Pfam" id="PF18902"/>
    </source>
</evidence>
<gene>
    <name evidence="3" type="ORF">CUN85_07175</name>
</gene>
<dbReference type="OrthoDB" id="121911at2157"/>
<feature type="transmembrane region" description="Helical" evidence="1">
    <location>
        <begin position="103"/>
        <end position="126"/>
    </location>
</feature>
<evidence type="ECO:0000313" key="4">
    <source>
        <dbReference type="Proteomes" id="UP000297295"/>
    </source>
</evidence>
<dbReference type="Pfam" id="PF18902">
    <property type="entry name" value="DUF5658"/>
    <property type="match status" value="1"/>
</dbReference>
<organism evidence="3 4">
    <name type="scientific">Methanolobus halotolerans</name>
    <dbReference type="NCBI Taxonomy" id="2052935"/>
    <lineage>
        <taxon>Archaea</taxon>
        <taxon>Methanobacteriati</taxon>
        <taxon>Methanobacteriota</taxon>
        <taxon>Stenosarchaea group</taxon>
        <taxon>Methanomicrobia</taxon>
        <taxon>Methanosarcinales</taxon>
        <taxon>Methanosarcinaceae</taxon>
        <taxon>Methanolobus</taxon>
    </lineage>
</organism>
<protein>
    <recommendedName>
        <fullName evidence="2">DUF5658 domain-containing protein</fullName>
    </recommendedName>
</protein>
<reference evidence="3 4" key="1">
    <citation type="submission" date="2017-11" db="EMBL/GenBank/DDBJ databases">
        <title>Isolation and Characterization of Methanogenic Archaea from Saline Meromictic Lake at Siberia.</title>
        <authorList>
            <person name="Shen Y."/>
            <person name="Huang H.-H."/>
            <person name="Lai M.-C."/>
            <person name="Chen S.-C."/>
        </authorList>
    </citation>
    <scope>NUCLEOTIDE SEQUENCE [LARGE SCALE GENOMIC DNA]</scope>
    <source>
        <strain evidence="3 4">SY-01</strain>
    </source>
</reference>
<keyword evidence="1" id="KW-1133">Transmembrane helix</keyword>
<comment type="caution">
    <text evidence="3">The sequence shown here is derived from an EMBL/GenBank/DDBJ whole genome shotgun (WGS) entry which is preliminary data.</text>
</comment>
<dbReference type="InterPro" id="IPR043717">
    <property type="entry name" value="DUF5658"/>
</dbReference>
<name>A0A4E0Q526_9EURY</name>
<dbReference type="EMBL" id="PGGK01000006">
    <property type="protein sequence ID" value="TGC09145.1"/>
    <property type="molecule type" value="Genomic_DNA"/>
</dbReference>
<feature type="transmembrane region" description="Helical" evidence="1">
    <location>
        <begin position="30"/>
        <end position="49"/>
    </location>
</feature>